<evidence type="ECO:0000313" key="2">
    <source>
        <dbReference type="Proteomes" id="UP000637383"/>
    </source>
</evidence>
<dbReference type="RefSeq" id="WP_190960257.1">
    <property type="nucleotide sequence ID" value="NZ_JACJTU010000116.1"/>
</dbReference>
<dbReference type="EMBL" id="JACJTU010000116">
    <property type="protein sequence ID" value="MBD2739781.1"/>
    <property type="molecule type" value="Genomic_DNA"/>
</dbReference>
<comment type="caution">
    <text evidence="1">The sequence shown here is derived from an EMBL/GenBank/DDBJ whole genome shotgun (WGS) entry which is preliminary data.</text>
</comment>
<proteinExistence type="predicted"/>
<dbReference type="Proteomes" id="UP000637383">
    <property type="component" value="Unassembled WGS sequence"/>
</dbReference>
<organism evidence="1 2">
    <name type="scientific">Nostoc paludosum FACHB-159</name>
    <dbReference type="NCBI Taxonomy" id="2692908"/>
    <lineage>
        <taxon>Bacteria</taxon>
        <taxon>Bacillati</taxon>
        <taxon>Cyanobacteriota</taxon>
        <taxon>Cyanophyceae</taxon>
        <taxon>Nostocales</taxon>
        <taxon>Nostocaceae</taxon>
        <taxon>Nostoc</taxon>
    </lineage>
</organism>
<gene>
    <name evidence="1" type="ORF">H6H03_39075</name>
</gene>
<name>A0ABR8KM40_9NOSO</name>
<accession>A0ABR8KM40</accession>
<reference evidence="1 2" key="1">
    <citation type="journal article" date="2020" name="ISME J.">
        <title>Comparative genomics reveals insights into cyanobacterial evolution and habitat adaptation.</title>
        <authorList>
            <person name="Chen M.Y."/>
            <person name="Teng W.K."/>
            <person name="Zhao L."/>
            <person name="Hu C.X."/>
            <person name="Zhou Y.K."/>
            <person name="Han B.P."/>
            <person name="Song L.R."/>
            <person name="Shu W.S."/>
        </authorList>
    </citation>
    <scope>NUCLEOTIDE SEQUENCE [LARGE SCALE GENOMIC DNA]</scope>
    <source>
        <strain evidence="1 2">FACHB-159</strain>
    </source>
</reference>
<sequence length="202" mass="23192">MGLTIHYKFNAGERSTEEVRQLIKSLHQAAKDLAFEQLDEEIIELMGAECTIPKGSIPDRWFILKLNAIKRDIHNFNYEEYPVHIIGFTSLPRPGTEELDIFLCRYPDSLEWMAQSRCKTQYASLPEYGGDANFALAHTMIIALLDKAQELGILEEVVDESGYWSDRNPHKLIAEGEKWNNLIVEIGNILGRIPDALRNFWN</sequence>
<keyword evidence="2" id="KW-1185">Reference proteome</keyword>
<evidence type="ECO:0000313" key="1">
    <source>
        <dbReference type="EMBL" id="MBD2739781.1"/>
    </source>
</evidence>
<protein>
    <submittedName>
        <fullName evidence="1">Uncharacterized protein</fullName>
    </submittedName>
</protein>